<dbReference type="InterPro" id="IPR001251">
    <property type="entry name" value="CRAL-TRIO_dom"/>
</dbReference>
<evidence type="ECO:0000259" key="2">
    <source>
        <dbReference type="PROSITE" id="PS50191"/>
    </source>
</evidence>
<evidence type="ECO:0000313" key="4">
    <source>
        <dbReference type="Proteomes" id="UP001279734"/>
    </source>
</evidence>
<accession>A0AAD3S3A8</accession>
<dbReference type="AlphaFoldDB" id="A0AAD3S3A8"/>
<dbReference type="InterPro" id="IPR036865">
    <property type="entry name" value="CRAL-TRIO_dom_sf"/>
</dbReference>
<sequence length="248" mass="28925">MENGRRPEEHADRQSDEAREEGERLRAMRAFVESHDPSSKEVEDSVLRRFLRARDLQVEMGGGLLLKYLKWRREFLPNGGVVESEILNDIGHNKAFIQGFDKHARPIAVVFGARHFPNKHLDEFRRFIVCLFDKLCARIPAGQEKFVVIADLQGWGYSNMDIRGYLGIFSILQDFYPERLGRLFMIHVPRLFATAWKIVYPFIDTKTRTKIIFVESRMLKSTLLEEIDEDQLPEIYGGRQPLVPMHHV</sequence>
<dbReference type="PANTHER" id="PTHR46277:SF19">
    <property type="entry name" value="RANDOM SLUG PROTEIN 5-LIKE"/>
    <property type="match status" value="1"/>
</dbReference>
<reference evidence="3" key="1">
    <citation type="submission" date="2023-05" db="EMBL/GenBank/DDBJ databases">
        <title>Nepenthes gracilis genome sequencing.</title>
        <authorList>
            <person name="Fukushima K."/>
        </authorList>
    </citation>
    <scope>NUCLEOTIDE SEQUENCE</scope>
    <source>
        <strain evidence="3">SING2019-196</strain>
    </source>
</reference>
<dbReference type="SMART" id="SM00516">
    <property type="entry name" value="SEC14"/>
    <property type="match status" value="1"/>
</dbReference>
<gene>
    <name evidence="3" type="ORF">Nepgr_005521</name>
</gene>
<dbReference type="SUPFAM" id="SSF52087">
    <property type="entry name" value="CRAL/TRIO domain"/>
    <property type="match status" value="1"/>
</dbReference>
<protein>
    <recommendedName>
        <fullName evidence="2">CRAL-TRIO domain-containing protein</fullName>
    </recommendedName>
</protein>
<dbReference type="Gene3D" id="3.40.525.10">
    <property type="entry name" value="CRAL-TRIO lipid binding domain"/>
    <property type="match status" value="1"/>
</dbReference>
<dbReference type="Proteomes" id="UP001279734">
    <property type="component" value="Unassembled WGS sequence"/>
</dbReference>
<dbReference type="InterPro" id="IPR036273">
    <property type="entry name" value="CRAL/TRIO_N_dom_sf"/>
</dbReference>
<proteinExistence type="predicted"/>
<comment type="caution">
    <text evidence="3">The sequence shown here is derived from an EMBL/GenBank/DDBJ whole genome shotgun (WGS) entry which is preliminary data.</text>
</comment>
<dbReference type="CDD" id="cd00170">
    <property type="entry name" value="SEC14"/>
    <property type="match status" value="1"/>
</dbReference>
<dbReference type="PROSITE" id="PS50191">
    <property type="entry name" value="CRAL_TRIO"/>
    <property type="match status" value="1"/>
</dbReference>
<name>A0AAD3S3A8_NEPGR</name>
<feature type="domain" description="CRAL-TRIO" evidence="2">
    <location>
        <begin position="83"/>
        <end position="244"/>
    </location>
</feature>
<organism evidence="3 4">
    <name type="scientific">Nepenthes gracilis</name>
    <name type="common">Slender pitcher plant</name>
    <dbReference type="NCBI Taxonomy" id="150966"/>
    <lineage>
        <taxon>Eukaryota</taxon>
        <taxon>Viridiplantae</taxon>
        <taxon>Streptophyta</taxon>
        <taxon>Embryophyta</taxon>
        <taxon>Tracheophyta</taxon>
        <taxon>Spermatophyta</taxon>
        <taxon>Magnoliopsida</taxon>
        <taxon>eudicotyledons</taxon>
        <taxon>Gunneridae</taxon>
        <taxon>Pentapetalae</taxon>
        <taxon>Caryophyllales</taxon>
        <taxon>Nepenthaceae</taxon>
        <taxon>Nepenthes</taxon>
    </lineage>
</organism>
<evidence type="ECO:0000256" key="1">
    <source>
        <dbReference type="SAM" id="MobiDB-lite"/>
    </source>
</evidence>
<dbReference type="Pfam" id="PF00650">
    <property type="entry name" value="CRAL_TRIO"/>
    <property type="match status" value="1"/>
</dbReference>
<feature type="region of interest" description="Disordered" evidence="1">
    <location>
        <begin position="1"/>
        <end position="22"/>
    </location>
</feature>
<evidence type="ECO:0000313" key="3">
    <source>
        <dbReference type="EMBL" id="GMH03682.1"/>
    </source>
</evidence>
<dbReference type="EMBL" id="BSYO01000004">
    <property type="protein sequence ID" value="GMH03682.1"/>
    <property type="molecule type" value="Genomic_DNA"/>
</dbReference>
<dbReference type="PANTHER" id="PTHR46277">
    <property type="entry name" value="OS03G0850700 PROTEIN"/>
    <property type="match status" value="1"/>
</dbReference>
<keyword evidence="4" id="KW-1185">Reference proteome</keyword>
<dbReference type="SUPFAM" id="SSF46938">
    <property type="entry name" value="CRAL/TRIO N-terminal domain"/>
    <property type="match status" value="1"/>
</dbReference>